<dbReference type="PANTHER" id="PTHR30371:SF0">
    <property type="entry name" value="SEC-INDEPENDENT PROTEIN TRANSLOCASE PROTEIN TATC, CHLOROPLASTIC-RELATED"/>
    <property type="match status" value="1"/>
</dbReference>
<keyword evidence="5" id="KW-0813">Transport</keyword>
<evidence type="ECO:0000256" key="5">
    <source>
        <dbReference type="HAMAP-Rule" id="MF_00902"/>
    </source>
</evidence>
<dbReference type="GO" id="GO:0043953">
    <property type="term" value="P:protein transport by the Tat complex"/>
    <property type="evidence" value="ECO:0007669"/>
    <property type="project" value="UniProtKB-UniRule"/>
</dbReference>
<comment type="similarity">
    <text evidence="5">Belongs to the TatC family.</text>
</comment>
<feature type="transmembrane region" description="Helical" evidence="5">
    <location>
        <begin position="144"/>
        <end position="166"/>
    </location>
</feature>
<dbReference type="GO" id="GO:0033281">
    <property type="term" value="C:TAT protein transport complex"/>
    <property type="evidence" value="ECO:0007669"/>
    <property type="project" value="UniProtKB-UniRule"/>
</dbReference>
<comment type="function">
    <text evidence="5">Part of the twin-arginine translocation (Tat) system that transports large folded proteins containing a characteristic twin-arginine motif in their signal peptide across membranes.</text>
</comment>
<dbReference type="Pfam" id="PF00902">
    <property type="entry name" value="TatC"/>
    <property type="match status" value="1"/>
</dbReference>
<dbReference type="GO" id="GO:0009977">
    <property type="term" value="F:proton motive force dependent protein transmembrane transporter activity"/>
    <property type="evidence" value="ECO:0007669"/>
    <property type="project" value="TreeGrafter"/>
</dbReference>
<keyword evidence="3 5" id="KW-1133">Transmembrane helix</keyword>
<accession>A0A1B1S9N5</accession>
<dbReference type="Proteomes" id="UP000186351">
    <property type="component" value="Chromosome"/>
</dbReference>
<dbReference type="RefSeq" id="WP_068960810.1">
    <property type="nucleotide sequence ID" value="NZ_CAJTAP010000017.1"/>
</dbReference>
<keyword evidence="4 5" id="KW-0472">Membrane</keyword>
<feature type="transmembrane region" description="Helical" evidence="5">
    <location>
        <begin position="220"/>
        <end position="237"/>
    </location>
</feature>
<feature type="transmembrane region" description="Helical" evidence="5">
    <location>
        <begin position="24"/>
        <end position="48"/>
    </location>
</feature>
<dbReference type="EMBL" id="CP015402">
    <property type="protein sequence ID" value="ANU63498.1"/>
    <property type="molecule type" value="Genomic_DNA"/>
</dbReference>
<dbReference type="InterPro" id="IPR002033">
    <property type="entry name" value="TatC"/>
</dbReference>
<dbReference type="AlphaFoldDB" id="A0A1B1S9N5"/>
<gene>
    <name evidence="5" type="primary">tatC</name>
    <name evidence="6" type="ORF">A4V02_07005</name>
</gene>
<keyword evidence="5" id="KW-0653">Protein transport</keyword>
<comment type="subunit">
    <text evidence="5">Forms a complex with TatA.</text>
</comment>
<evidence type="ECO:0000256" key="2">
    <source>
        <dbReference type="ARBA" id="ARBA00022692"/>
    </source>
</evidence>
<dbReference type="PANTHER" id="PTHR30371">
    <property type="entry name" value="SEC-INDEPENDENT PROTEIN TRANSLOCASE PROTEIN TATC"/>
    <property type="match status" value="1"/>
</dbReference>
<evidence type="ECO:0000256" key="1">
    <source>
        <dbReference type="ARBA" id="ARBA00004141"/>
    </source>
</evidence>
<keyword evidence="7" id="KW-1185">Reference proteome</keyword>
<keyword evidence="5" id="KW-1003">Cell membrane</keyword>
<evidence type="ECO:0000256" key="4">
    <source>
        <dbReference type="ARBA" id="ARBA00023136"/>
    </source>
</evidence>
<feature type="transmembrane region" description="Helical" evidence="5">
    <location>
        <begin position="186"/>
        <end position="208"/>
    </location>
</feature>
<feature type="transmembrane region" description="Helical" evidence="5">
    <location>
        <begin position="98"/>
        <end position="123"/>
    </location>
</feature>
<comment type="subcellular location">
    <subcellularLocation>
        <location evidence="5">Cell membrane</location>
        <topology evidence="5">Multi-pass membrane protein</topology>
    </subcellularLocation>
    <subcellularLocation>
        <location evidence="1">Membrane</location>
        <topology evidence="1">Multi-pass membrane protein</topology>
    </subcellularLocation>
</comment>
<sequence>MPEADNAIGKEATFWDHLEELRGVAVRGVAITAVIAVGLFAVMPKLFAEVVMAPCEGDFYLYRIFTYLTAEFPILSPFSSEGWHVSVVNINLASQFFIHMQLSLLGAVVVSVPVWLCLLWNFISPGLYTSERRHGSKALWLGGVLFYIGMAVGYFVVFPLTLRFLADYQLSPDVSNQISLDSYIDNFLGMLFAMGLVGEIPVVCALLGRIGVLSRRTFSKYRRHAIVVLLVVAAIITPTGDPFTLSVVFVPLFMLWELGGRLIPRDK</sequence>
<evidence type="ECO:0000256" key="3">
    <source>
        <dbReference type="ARBA" id="ARBA00022989"/>
    </source>
</evidence>
<dbReference type="OrthoDB" id="9777044at2"/>
<reference evidence="7" key="1">
    <citation type="submission" date="2016-04" db="EMBL/GenBank/DDBJ databases">
        <title>Complete Genome Sequences of Twelve Strains of a Stable Defined Moderately Diverse Mouse Microbiota 2 (sDMDMm2).</title>
        <authorList>
            <person name="Uchimura Y."/>
            <person name="Wyss M."/>
            <person name="Brugiroux S."/>
            <person name="Limenitakis J.P."/>
            <person name="Stecher B."/>
            <person name="McCoy K.D."/>
            <person name="Macpherson A.J."/>
        </authorList>
    </citation>
    <scope>NUCLEOTIDE SEQUENCE [LARGE SCALE GENOMIC DNA]</scope>
    <source>
        <strain evidence="7">YL27</strain>
    </source>
</reference>
<dbReference type="GO" id="GO:0065002">
    <property type="term" value="P:intracellular protein transmembrane transport"/>
    <property type="evidence" value="ECO:0007669"/>
    <property type="project" value="TreeGrafter"/>
</dbReference>
<proteinExistence type="inferred from homology"/>
<keyword evidence="2 5" id="KW-0812">Transmembrane</keyword>
<evidence type="ECO:0000313" key="6">
    <source>
        <dbReference type="EMBL" id="ANU63498.1"/>
    </source>
</evidence>
<comment type="caution">
    <text evidence="5">Lacks conserved residue(s) required for the propagation of feature annotation.</text>
</comment>
<organism evidence="6 7">
    <name type="scientific">Muribaculum intestinale</name>
    <dbReference type="NCBI Taxonomy" id="1796646"/>
    <lineage>
        <taxon>Bacteria</taxon>
        <taxon>Pseudomonadati</taxon>
        <taxon>Bacteroidota</taxon>
        <taxon>Bacteroidia</taxon>
        <taxon>Bacteroidales</taxon>
        <taxon>Muribaculaceae</taxon>
        <taxon>Muribaculum</taxon>
    </lineage>
</organism>
<keyword evidence="5" id="KW-0811">Translocation</keyword>
<name>A0A1B1S9N5_9BACT</name>
<protein>
    <recommendedName>
        <fullName evidence="5">Sec-independent protein translocase protein TatC</fullName>
    </recommendedName>
</protein>
<dbReference type="STRING" id="1796646.A4V02_07005"/>
<dbReference type="KEGG" id="pary:A4V02_07005"/>
<dbReference type="HAMAP" id="MF_00902">
    <property type="entry name" value="TatC"/>
    <property type="match status" value="1"/>
</dbReference>
<dbReference type="NCBIfam" id="TIGR00945">
    <property type="entry name" value="tatC"/>
    <property type="match status" value="1"/>
</dbReference>
<dbReference type="PRINTS" id="PR01840">
    <property type="entry name" value="TATCFAMILY"/>
</dbReference>
<evidence type="ECO:0000313" key="7">
    <source>
        <dbReference type="Proteomes" id="UP000186351"/>
    </source>
</evidence>
<dbReference type="GeneID" id="65536602"/>
<accession>A0A1Z2XJ05</accession>